<gene>
    <name evidence="2" type="ORF">B0H16DRAFT_1811105</name>
</gene>
<comment type="caution">
    <text evidence="2">The sequence shown here is derived from an EMBL/GenBank/DDBJ whole genome shotgun (WGS) entry which is preliminary data.</text>
</comment>
<dbReference type="Proteomes" id="UP001215598">
    <property type="component" value="Unassembled WGS sequence"/>
</dbReference>
<keyword evidence="3" id="KW-1185">Reference proteome</keyword>
<reference evidence="2" key="1">
    <citation type="submission" date="2023-03" db="EMBL/GenBank/DDBJ databases">
        <title>Massive genome expansion in bonnet fungi (Mycena s.s.) driven by repeated elements and novel gene families across ecological guilds.</title>
        <authorList>
            <consortium name="Lawrence Berkeley National Laboratory"/>
            <person name="Harder C.B."/>
            <person name="Miyauchi S."/>
            <person name="Viragh M."/>
            <person name="Kuo A."/>
            <person name="Thoen E."/>
            <person name="Andreopoulos B."/>
            <person name="Lu D."/>
            <person name="Skrede I."/>
            <person name="Drula E."/>
            <person name="Henrissat B."/>
            <person name="Morin E."/>
            <person name="Kohler A."/>
            <person name="Barry K."/>
            <person name="LaButti K."/>
            <person name="Morin E."/>
            <person name="Salamov A."/>
            <person name="Lipzen A."/>
            <person name="Mereny Z."/>
            <person name="Hegedus B."/>
            <person name="Baldrian P."/>
            <person name="Stursova M."/>
            <person name="Weitz H."/>
            <person name="Taylor A."/>
            <person name="Grigoriev I.V."/>
            <person name="Nagy L.G."/>
            <person name="Martin F."/>
            <person name="Kauserud H."/>
        </authorList>
    </citation>
    <scope>NUCLEOTIDE SEQUENCE</scope>
    <source>
        <strain evidence="2">CBHHK182m</strain>
    </source>
</reference>
<feature type="region of interest" description="Disordered" evidence="1">
    <location>
        <begin position="516"/>
        <end position="561"/>
    </location>
</feature>
<dbReference type="AlphaFoldDB" id="A0AAD7JD48"/>
<name>A0AAD7JD48_9AGAR</name>
<dbReference type="EMBL" id="JARKIB010000035">
    <property type="protein sequence ID" value="KAJ7761335.1"/>
    <property type="molecule type" value="Genomic_DNA"/>
</dbReference>
<protein>
    <submittedName>
        <fullName evidence="2">Uncharacterized protein</fullName>
    </submittedName>
</protein>
<organism evidence="2 3">
    <name type="scientific">Mycena metata</name>
    <dbReference type="NCBI Taxonomy" id="1033252"/>
    <lineage>
        <taxon>Eukaryota</taxon>
        <taxon>Fungi</taxon>
        <taxon>Dikarya</taxon>
        <taxon>Basidiomycota</taxon>
        <taxon>Agaricomycotina</taxon>
        <taxon>Agaricomycetes</taxon>
        <taxon>Agaricomycetidae</taxon>
        <taxon>Agaricales</taxon>
        <taxon>Marasmiineae</taxon>
        <taxon>Mycenaceae</taxon>
        <taxon>Mycena</taxon>
    </lineage>
</organism>
<feature type="compositionally biased region" description="Low complexity" evidence="1">
    <location>
        <begin position="540"/>
        <end position="561"/>
    </location>
</feature>
<evidence type="ECO:0000313" key="3">
    <source>
        <dbReference type="Proteomes" id="UP001215598"/>
    </source>
</evidence>
<sequence>MATSVHQHPLAAIGIRQCTFYFRVYGLDARLLEGKLKLGGLRECLRPQGDCSMKRTQKLEAWTEWGGWWAKGRDNSVSRHKQNPNVPQVQATGVDWDLKSKITIPIMEKVKKAGRGVRVPGRDEGNGLVTVLEPLPPYNSVQYLSKILFYHEHPIYGGSVRRKRRNGLLKDMSASFTSYVRVLHESTLKLTTFENQLNRERFTINFTITLSLKLCARSQATHLQDVLKRGRSRMCCDLNYCSTGVPCDSEYWLLSSIQRKHNELDTGSAVSTSAPSSTPIAASGQAMAGDKTPSYAWSGDLAGLTMDQLPSVELVERFKLLYNDATKGFRKSFCGLHLTIEARDRLQCGAEGDNIPEDILKTLKGPVYQFNDGIRLEAEAAVQESQEVFNKMLSETRKKGTALQLEKLNIAIQLLRDQTDVNDLVNTLKSNLIDLVAELHVDVGIEDNTGRWNPYIARVVNTLARNLNNTKFAVALEIRRERETKAANAVAVATAQADVEMKDANKTVQELIVEILDEREKKKPQTSKEPTAPQKKKSKPNPSGSGNSNAAASTSNSACSP</sequence>
<evidence type="ECO:0000313" key="2">
    <source>
        <dbReference type="EMBL" id="KAJ7761335.1"/>
    </source>
</evidence>
<proteinExistence type="predicted"/>
<evidence type="ECO:0000256" key="1">
    <source>
        <dbReference type="SAM" id="MobiDB-lite"/>
    </source>
</evidence>
<accession>A0AAD7JD48</accession>